<dbReference type="AlphaFoldDB" id="A0A4Y1ZX70"/>
<reference evidence="1 2" key="1">
    <citation type="journal article" date="2019" name="Sci. Rep.">
        <title>Orb-weaving spider Araneus ventricosus genome elucidates the spidroin gene catalogue.</title>
        <authorList>
            <person name="Kono N."/>
            <person name="Nakamura H."/>
            <person name="Ohtoshi R."/>
            <person name="Moran D.A.P."/>
            <person name="Shinohara A."/>
            <person name="Yoshida Y."/>
            <person name="Fujiwara M."/>
            <person name="Mori M."/>
            <person name="Tomita M."/>
            <person name="Arakawa K."/>
        </authorList>
    </citation>
    <scope>NUCLEOTIDE SEQUENCE [LARGE SCALE GENOMIC DNA]</scope>
</reference>
<sequence length="93" mass="10563">MQIQPLHSQTSRECRSPLRIGAVRRGTLDRPEHPSLHLDSFKSTPARVGTCLCMGGDLRYVVHRRNRRRRSTIIVVTGSGWICVAWSDRELPA</sequence>
<comment type="caution">
    <text evidence="1">The sequence shown here is derived from an EMBL/GenBank/DDBJ whole genome shotgun (WGS) entry which is preliminary data.</text>
</comment>
<accession>A0A4Y1ZX70</accession>
<evidence type="ECO:0000313" key="1">
    <source>
        <dbReference type="EMBL" id="GBL71990.1"/>
    </source>
</evidence>
<evidence type="ECO:0000313" key="2">
    <source>
        <dbReference type="Proteomes" id="UP000499080"/>
    </source>
</evidence>
<gene>
    <name evidence="1" type="ORF">AVEN_115029_1</name>
</gene>
<dbReference type="EMBL" id="BGPR01000001">
    <property type="protein sequence ID" value="GBL71990.1"/>
    <property type="molecule type" value="Genomic_DNA"/>
</dbReference>
<proteinExistence type="predicted"/>
<keyword evidence="2" id="KW-1185">Reference proteome</keyword>
<protein>
    <submittedName>
        <fullName evidence="1">Uncharacterized protein</fullName>
    </submittedName>
</protein>
<organism evidence="1 2">
    <name type="scientific">Araneus ventricosus</name>
    <name type="common">Orbweaver spider</name>
    <name type="synonym">Epeira ventricosa</name>
    <dbReference type="NCBI Taxonomy" id="182803"/>
    <lineage>
        <taxon>Eukaryota</taxon>
        <taxon>Metazoa</taxon>
        <taxon>Ecdysozoa</taxon>
        <taxon>Arthropoda</taxon>
        <taxon>Chelicerata</taxon>
        <taxon>Arachnida</taxon>
        <taxon>Araneae</taxon>
        <taxon>Araneomorphae</taxon>
        <taxon>Entelegynae</taxon>
        <taxon>Araneoidea</taxon>
        <taxon>Araneidae</taxon>
        <taxon>Araneus</taxon>
    </lineage>
</organism>
<dbReference type="Proteomes" id="UP000499080">
    <property type="component" value="Unassembled WGS sequence"/>
</dbReference>
<name>A0A4Y1ZX70_ARAVE</name>